<dbReference type="EMBL" id="CM023471">
    <property type="protein sequence ID" value="KAH7966941.1"/>
    <property type="molecule type" value="Genomic_DNA"/>
</dbReference>
<name>A0ACB8DFY3_DERSI</name>
<protein>
    <submittedName>
        <fullName evidence="1">Uncharacterized protein</fullName>
    </submittedName>
</protein>
<proteinExistence type="predicted"/>
<dbReference type="Proteomes" id="UP000821865">
    <property type="component" value="Chromosome 2"/>
</dbReference>
<gene>
    <name evidence="1" type="ORF">HPB49_020859</name>
</gene>
<evidence type="ECO:0000313" key="1">
    <source>
        <dbReference type="EMBL" id="KAH7966941.1"/>
    </source>
</evidence>
<sequence length="1028" mass="114881">MAPPHVGMTLHDADKKYDIARQHLAYRQGTVAFKFGSMYLTVPTVRVMFVFDKEDDAQYKALKAAAEKMHYECTLAPNTEEAVNYYLMAHPHLVFVDARGDNAVEREPNATEPAALCRMLRSFKGCEFSCLVAVVKKGLAEQEDAAIIPLLRSGYNRWFAESFSLGVCLNEMLQIEHNDLINLWKLMASETLFSALHSSRDSVIVTGSKHEILYMNCAAEKLVGFSVEEALGTDAQDLHHLALLRPDVAGNISTQLGKGKEWQGTLFHKRKGGECVPVLSKIVPIDINIVGKPDYVVYVKENPFFMDKPFSPDIIGISRRQAFAKFNAMVIEAPITKVVNMLAKVKESALVPTVALQLDRVIDILRSSELYNRQIGTVQTKTEEQAVTPDLVPALTNVCISRPMGVRRLSHEVMQRRVSAASTTPSVGVPSLSTAPPKIAELLENDVKWEFDIIELETLTARRPLIWLGMSLFSKMNVHVSLETDDATIRNWLKLMESHYLDNPYHNSTHAGDVMQATAYFLLKLRKKAARSTGVLQDIFDPLDEAICLISAVVHDIDHPGKSSQFLSNSDHELAILYNDRSVLESHHAAIAFMLTLSDEKVNIFHKLDRDTYRMVRASVIDMVLATEMTKHFEHLSKFLNAFQKPLQGDTTFNVEVARPAFKLDDNMLRSSENIILIKRMLIKCSDVSNPARPIHLCIQWAQRIAEEYCAQTDEEKRRGLPVVMPAFDRVTCKISTSQLGFISYFVRQMFRAWSVPKRFALLALSFLVTLVLLCQPPCLLVNWSDATPADLAGFTVDYLREELARRNLDATGSKEEIISRLIADIAQNRPTTPPLPSPDSAASTQRCNAAPLPPSLNAAQTTELLTGLLQQAPSRVATSCSPSSSHYPSRPLRIASYIQWRLAAFQRPTGLKSWNELETWLRGNLQPYSPSPWENFAEQPADWKAVIRSSMSQLTLTDPQRIEYALQGIADVHLATTIAAQRPETVAAYMDIVTLLDQALSHSSLSSPTHRVSKCQINNAKPTGTST</sequence>
<organism evidence="1 2">
    <name type="scientific">Dermacentor silvarum</name>
    <name type="common">Tick</name>
    <dbReference type="NCBI Taxonomy" id="543639"/>
    <lineage>
        <taxon>Eukaryota</taxon>
        <taxon>Metazoa</taxon>
        <taxon>Ecdysozoa</taxon>
        <taxon>Arthropoda</taxon>
        <taxon>Chelicerata</taxon>
        <taxon>Arachnida</taxon>
        <taxon>Acari</taxon>
        <taxon>Parasitiformes</taxon>
        <taxon>Ixodida</taxon>
        <taxon>Ixodoidea</taxon>
        <taxon>Ixodidae</taxon>
        <taxon>Rhipicephalinae</taxon>
        <taxon>Dermacentor</taxon>
    </lineage>
</organism>
<reference evidence="1" key="1">
    <citation type="submission" date="2020-05" db="EMBL/GenBank/DDBJ databases">
        <title>Large-scale comparative analyses of tick genomes elucidate their genetic diversity and vector capacities.</title>
        <authorList>
            <person name="Jia N."/>
            <person name="Wang J."/>
            <person name="Shi W."/>
            <person name="Du L."/>
            <person name="Sun Y."/>
            <person name="Zhan W."/>
            <person name="Jiang J."/>
            <person name="Wang Q."/>
            <person name="Zhang B."/>
            <person name="Ji P."/>
            <person name="Sakyi L.B."/>
            <person name="Cui X."/>
            <person name="Yuan T."/>
            <person name="Jiang B."/>
            <person name="Yang W."/>
            <person name="Lam T.T.-Y."/>
            <person name="Chang Q."/>
            <person name="Ding S."/>
            <person name="Wang X."/>
            <person name="Zhu J."/>
            <person name="Ruan X."/>
            <person name="Zhao L."/>
            <person name="Wei J."/>
            <person name="Que T."/>
            <person name="Du C."/>
            <person name="Cheng J."/>
            <person name="Dai P."/>
            <person name="Han X."/>
            <person name="Huang E."/>
            <person name="Gao Y."/>
            <person name="Liu J."/>
            <person name="Shao H."/>
            <person name="Ye R."/>
            <person name="Li L."/>
            <person name="Wei W."/>
            <person name="Wang X."/>
            <person name="Wang C."/>
            <person name="Yang T."/>
            <person name="Huo Q."/>
            <person name="Li W."/>
            <person name="Guo W."/>
            <person name="Chen H."/>
            <person name="Zhou L."/>
            <person name="Ni X."/>
            <person name="Tian J."/>
            <person name="Zhou Y."/>
            <person name="Sheng Y."/>
            <person name="Liu T."/>
            <person name="Pan Y."/>
            <person name="Xia L."/>
            <person name="Li J."/>
            <person name="Zhao F."/>
            <person name="Cao W."/>
        </authorList>
    </citation>
    <scope>NUCLEOTIDE SEQUENCE</scope>
    <source>
        <strain evidence="1">Dsil-2018</strain>
    </source>
</reference>
<accession>A0ACB8DFY3</accession>
<keyword evidence="2" id="KW-1185">Reference proteome</keyword>
<evidence type="ECO:0000313" key="2">
    <source>
        <dbReference type="Proteomes" id="UP000821865"/>
    </source>
</evidence>
<comment type="caution">
    <text evidence="1">The sequence shown here is derived from an EMBL/GenBank/DDBJ whole genome shotgun (WGS) entry which is preliminary data.</text>
</comment>